<dbReference type="Gene3D" id="2.40.170.20">
    <property type="entry name" value="TonB-dependent receptor, beta-barrel domain"/>
    <property type="match status" value="1"/>
</dbReference>
<dbReference type="AlphaFoldDB" id="A0A4Q5M337"/>
<evidence type="ECO:0000256" key="2">
    <source>
        <dbReference type="ARBA" id="ARBA00022448"/>
    </source>
</evidence>
<dbReference type="PROSITE" id="PS52016">
    <property type="entry name" value="TONB_DEPENDENT_REC_3"/>
    <property type="match status" value="1"/>
</dbReference>
<dbReference type="GO" id="GO:0015344">
    <property type="term" value="F:siderophore uptake transmembrane transporter activity"/>
    <property type="evidence" value="ECO:0007669"/>
    <property type="project" value="TreeGrafter"/>
</dbReference>
<evidence type="ECO:0000256" key="12">
    <source>
        <dbReference type="SAM" id="SignalP"/>
    </source>
</evidence>
<dbReference type="Pfam" id="PF13715">
    <property type="entry name" value="CarbopepD_reg_2"/>
    <property type="match status" value="1"/>
</dbReference>
<evidence type="ECO:0000256" key="10">
    <source>
        <dbReference type="PROSITE-ProRule" id="PRU01360"/>
    </source>
</evidence>
<keyword evidence="16" id="KW-1185">Reference proteome</keyword>
<dbReference type="InterPro" id="IPR036942">
    <property type="entry name" value="Beta-barrel_TonB_sf"/>
</dbReference>
<dbReference type="PANTHER" id="PTHR30069">
    <property type="entry name" value="TONB-DEPENDENT OUTER MEMBRANE RECEPTOR"/>
    <property type="match status" value="1"/>
</dbReference>
<dbReference type="GO" id="GO:0044718">
    <property type="term" value="P:siderophore transmembrane transport"/>
    <property type="evidence" value="ECO:0007669"/>
    <property type="project" value="TreeGrafter"/>
</dbReference>
<evidence type="ECO:0000259" key="13">
    <source>
        <dbReference type="Pfam" id="PF00593"/>
    </source>
</evidence>
<keyword evidence="9 10" id="KW-0998">Cell outer membrane</keyword>
<organism evidence="15 16">
    <name type="scientific">Emticicia agri</name>
    <dbReference type="NCBI Taxonomy" id="2492393"/>
    <lineage>
        <taxon>Bacteria</taxon>
        <taxon>Pseudomonadati</taxon>
        <taxon>Bacteroidota</taxon>
        <taxon>Cytophagia</taxon>
        <taxon>Cytophagales</taxon>
        <taxon>Leadbetterellaceae</taxon>
        <taxon>Emticicia</taxon>
    </lineage>
</organism>
<evidence type="ECO:0000256" key="1">
    <source>
        <dbReference type="ARBA" id="ARBA00004571"/>
    </source>
</evidence>
<keyword evidence="2 10" id="KW-0813">Transport</keyword>
<accession>A0A4Q5M337</accession>
<evidence type="ECO:0000313" key="16">
    <source>
        <dbReference type="Proteomes" id="UP000293162"/>
    </source>
</evidence>
<keyword evidence="5 12" id="KW-0732">Signal</keyword>
<evidence type="ECO:0000256" key="6">
    <source>
        <dbReference type="ARBA" id="ARBA00023077"/>
    </source>
</evidence>
<keyword evidence="8 15" id="KW-0675">Receptor</keyword>
<dbReference type="SUPFAM" id="SSF49464">
    <property type="entry name" value="Carboxypeptidase regulatory domain-like"/>
    <property type="match status" value="1"/>
</dbReference>
<evidence type="ECO:0000256" key="4">
    <source>
        <dbReference type="ARBA" id="ARBA00022692"/>
    </source>
</evidence>
<dbReference type="RefSeq" id="WP_130020221.1">
    <property type="nucleotide sequence ID" value="NZ_SEWF01000007.1"/>
</dbReference>
<dbReference type="InterPro" id="IPR012910">
    <property type="entry name" value="Plug_dom"/>
</dbReference>
<feature type="signal peptide" evidence="12">
    <location>
        <begin position="1"/>
        <end position="19"/>
    </location>
</feature>
<feature type="domain" description="TonB-dependent receptor-like beta-barrel" evidence="13">
    <location>
        <begin position="305"/>
        <end position="755"/>
    </location>
</feature>
<dbReference type="EMBL" id="SEWF01000007">
    <property type="protein sequence ID" value="RYU96545.1"/>
    <property type="molecule type" value="Genomic_DNA"/>
</dbReference>
<evidence type="ECO:0000256" key="3">
    <source>
        <dbReference type="ARBA" id="ARBA00022452"/>
    </source>
</evidence>
<dbReference type="Proteomes" id="UP000293162">
    <property type="component" value="Unassembled WGS sequence"/>
</dbReference>
<reference evidence="15 16" key="1">
    <citation type="submission" date="2019-02" db="EMBL/GenBank/DDBJ databases">
        <title>Bacterial novel species Emticicia sp. 17J42-9 isolated from soil.</title>
        <authorList>
            <person name="Jung H.-Y."/>
        </authorList>
    </citation>
    <scope>NUCLEOTIDE SEQUENCE [LARGE SCALE GENOMIC DNA]</scope>
    <source>
        <strain evidence="15 16">17J42-9</strain>
    </source>
</reference>
<evidence type="ECO:0000259" key="14">
    <source>
        <dbReference type="Pfam" id="PF07715"/>
    </source>
</evidence>
<evidence type="ECO:0000256" key="5">
    <source>
        <dbReference type="ARBA" id="ARBA00022729"/>
    </source>
</evidence>
<comment type="subcellular location">
    <subcellularLocation>
        <location evidence="1 10">Cell outer membrane</location>
        <topology evidence="1 10">Multi-pass membrane protein</topology>
    </subcellularLocation>
</comment>
<dbReference type="Gene3D" id="2.170.130.10">
    <property type="entry name" value="TonB-dependent receptor, plug domain"/>
    <property type="match status" value="1"/>
</dbReference>
<protein>
    <submittedName>
        <fullName evidence="15">TonB-dependent receptor</fullName>
    </submittedName>
</protein>
<dbReference type="InterPro" id="IPR037066">
    <property type="entry name" value="Plug_dom_sf"/>
</dbReference>
<comment type="similarity">
    <text evidence="10 11">Belongs to the TonB-dependent receptor family.</text>
</comment>
<dbReference type="Pfam" id="PF00593">
    <property type="entry name" value="TonB_dep_Rec_b-barrel"/>
    <property type="match status" value="1"/>
</dbReference>
<dbReference type="Pfam" id="PF07715">
    <property type="entry name" value="Plug"/>
    <property type="match status" value="1"/>
</dbReference>
<evidence type="ECO:0000256" key="8">
    <source>
        <dbReference type="ARBA" id="ARBA00023170"/>
    </source>
</evidence>
<dbReference type="SUPFAM" id="SSF56935">
    <property type="entry name" value="Porins"/>
    <property type="match status" value="1"/>
</dbReference>
<dbReference type="InterPro" id="IPR000531">
    <property type="entry name" value="Beta-barrel_TonB"/>
</dbReference>
<dbReference type="GO" id="GO:0009279">
    <property type="term" value="C:cell outer membrane"/>
    <property type="evidence" value="ECO:0007669"/>
    <property type="project" value="UniProtKB-SubCell"/>
</dbReference>
<name>A0A4Q5M337_9BACT</name>
<keyword evidence="7 10" id="KW-0472">Membrane</keyword>
<proteinExistence type="inferred from homology"/>
<evidence type="ECO:0000256" key="9">
    <source>
        <dbReference type="ARBA" id="ARBA00023237"/>
    </source>
</evidence>
<dbReference type="PANTHER" id="PTHR30069:SF29">
    <property type="entry name" value="HEMOGLOBIN AND HEMOGLOBIN-HAPTOGLOBIN-BINDING PROTEIN 1-RELATED"/>
    <property type="match status" value="1"/>
</dbReference>
<gene>
    <name evidence="15" type="ORF">EWM59_06950</name>
</gene>
<keyword evidence="4 10" id="KW-0812">Transmembrane</keyword>
<feature type="domain" description="TonB-dependent receptor plug" evidence="14">
    <location>
        <begin position="144"/>
        <end position="222"/>
    </location>
</feature>
<dbReference type="InterPro" id="IPR008969">
    <property type="entry name" value="CarboxyPept-like_regulatory"/>
</dbReference>
<feature type="chain" id="PRO_5020446230" evidence="12">
    <location>
        <begin position="20"/>
        <end position="795"/>
    </location>
</feature>
<evidence type="ECO:0000313" key="15">
    <source>
        <dbReference type="EMBL" id="RYU96545.1"/>
    </source>
</evidence>
<dbReference type="OrthoDB" id="1111684at2"/>
<sequence length="795" mass="88919">MKKIYLITSFLLFTIAANAQVYYRFSGYVRDTIDGKPLVKASINVDFGKFGAVTDENGFFDINIPSGEHAVTIKFVGYRPVRDGFRILSDIRRNYALGRLENELEEVIVSSKGVEANVQRPLLGVNQLNIKTLRKLPAAVGEVDILRGLQMLPGVTSVGEASNGVNIRGGTTDQNLLLLDDIPIFNPTHMFGLFTAFPSEAASGVEVYKGNTPARFGGRAAAVMDVTLAQPSLDKFKMNGGISLVSNRLTLDMPIIKDKLGIMISGRASYNDFLLPLASKKLDDIKANFADLVGKVFWRLNSKNTITASGYYSKDFFQTELLGGIGNINATSTQYDYRSRSFSARWFYAISPKLNLQTTVVSAYYIPKTLLPELNTDNKVVLLSDIDYKQAKTNLNYSLDKHNIEVGLSATKYKVGPGELQPGTSKSVLALKTPDEYSLETGIHAEDEITLSPKTTFSVGVRYSQFFALGPSNVQIYAPGEPKDALSVRDTVFYPKGKVIQSYGGFEPRVGLKYSISEKTSVKVGYNIMRQYMQVVTNTTTPLPTSRWKTSDPHIRPQVSSLMAAGVFHNLPGNVYELSVEGYYRTTNNIIDYKPGADFLLDSHPEMQLLQGKNRSYGLEVMFSKKKGEMTGWVNYTYSRSLNQVSEGNSFGEQINFGKWYAANYDRPHSFNASVIINQGKHHDFSFNFSYSTGRPFTMPEGFIIYQGTSYPYYGVRNNARLPDYHRLDFAWNIYQPSMKDKRFKGNWTFTVFNLYGKKNAYSVFIRTQGTAVTAYKLVVFGAPIVSLSYNFRFM</sequence>
<keyword evidence="3 10" id="KW-1134">Transmembrane beta strand</keyword>
<dbReference type="InterPro" id="IPR039426">
    <property type="entry name" value="TonB-dep_rcpt-like"/>
</dbReference>
<keyword evidence="6 11" id="KW-0798">TonB box</keyword>
<evidence type="ECO:0000256" key="7">
    <source>
        <dbReference type="ARBA" id="ARBA00023136"/>
    </source>
</evidence>
<comment type="caution">
    <text evidence="15">The sequence shown here is derived from an EMBL/GenBank/DDBJ whole genome shotgun (WGS) entry which is preliminary data.</text>
</comment>
<dbReference type="Gene3D" id="2.60.40.1120">
    <property type="entry name" value="Carboxypeptidase-like, regulatory domain"/>
    <property type="match status" value="1"/>
</dbReference>
<evidence type="ECO:0000256" key="11">
    <source>
        <dbReference type="RuleBase" id="RU003357"/>
    </source>
</evidence>